<accession>A0A1F6TX14</accession>
<name>A0A1F6TX14_9PROT</name>
<sequence length="139" mass="15307">MIFSCLVAALAACGPGGAPEYRARDFIEALVREPENTQKLQTLARPPAGQAPQELVQGVSAGVALDFLRARRTQGADLMFTLGEVQRPDRQRRIVAVAVSHSEPTEIPGAQTAARREIVFKVKIEGNEQWRITRVWAEE</sequence>
<protein>
    <submittedName>
        <fullName evidence="1">Uncharacterized protein</fullName>
    </submittedName>
</protein>
<comment type="caution">
    <text evidence="1">The sequence shown here is derived from an EMBL/GenBank/DDBJ whole genome shotgun (WGS) entry which is preliminary data.</text>
</comment>
<reference evidence="1 2" key="1">
    <citation type="journal article" date="2016" name="Nat. Commun.">
        <title>Thousands of microbial genomes shed light on interconnected biogeochemical processes in an aquifer system.</title>
        <authorList>
            <person name="Anantharaman K."/>
            <person name="Brown C.T."/>
            <person name="Hug L.A."/>
            <person name="Sharon I."/>
            <person name="Castelle C.J."/>
            <person name="Probst A.J."/>
            <person name="Thomas B.C."/>
            <person name="Singh A."/>
            <person name="Wilkins M.J."/>
            <person name="Karaoz U."/>
            <person name="Brodie E.L."/>
            <person name="Williams K.H."/>
            <person name="Hubbard S.S."/>
            <person name="Banfield J.F."/>
        </authorList>
    </citation>
    <scope>NUCLEOTIDE SEQUENCE [LARGE SCALE GENOMIC DNA]</scope>
</reference>
<organism evidence="1 2">
    <name type="scientific">Candidatus Muproteobacteria bacterium RIFCSPHIGHO2_02_FULL_65_16</name>
    <dbReference type="NCBI Taxonomy" id="1817766"/>
    <lineage>
        <taxon>Bacteria</taxon>
        <taxon>Pseudomonadati</taxon>
        <taxon>Pseudomonadota</taxon>
        <taxon>Candidatus Muproteobacteria</taxon>
    </lineage>
</organism>
<dbReference type="EMBL" id="MFTA01000108">
    <property type="protein sequence ID" value="OGI49657.1"/>
    <property type="molecule type" value="Genomic_DNA"/>
</dbReference>
<evidence type="ECO:0000313" key="1">
    <source>
        <dbReference type="EMBL" id="OGI49657.1"/>
    </source>
</evidence>
<dbReference type="Proteomes" id="UP000179362">
    <property type="component" value="Unassembled WGS sequence"/>
</dbReference>
<dbReference type="AlphaFoldDB" id="A0A1F6TX14"/>
<gene>
    <name evidence="1" type="ORF">A3B81_04640</name>
</gene>
<proteinExistence type="predicted"/>
<evidence type="ECO:0000313" key="2">
    <source>
        <dbReference type="Proteomes" id="UP000179362"/>
    </source>
</evidence>